<dbReference type="AlphaFoldDB" id="A0A6A6B800"/>
<keyword evidence="2" id="KW-1185">Reference proteome</keyword>
<dbReference type="GeneID" id="54304318"/>
<reference evidence="1" key="1">
    <citation type="journal article" date="2020" name="Stud. Mycol.">
        <title>101 Dothideomycetes genomes: a test case for predicting lifestyles and emergence of pathogens.</title>
        <authorList>
            <person name="Haridas S."/>
            <person name="Albert R."/>
            <person name="Binder M."/>
            <person name="Bloem J."/>
            <person name="Labutti K."/>
            <person name="Salamov A."/>
            <person name="Andreopoulos B."/>
            <person name="Baker S."/>
            <person name="Barry K."/>
            <person name="Bills G."/>
            <person name="Bluhm B."/>
            <person name="Cannon C."/>
            <person name="Castanera R."/>
            <person name="Culley D."/>
            <person name="Daum C."/>
            <person name="Ezra D."/>
            <person name="Gonzalez J."/>
            <person name="Henrissat B."/>
            <person name="Kuo A."/>
            <person name="Liang C."/>
            <person name="Lipzen A."/>
            <person name="Lutzoni F."/>
            <person name="Magnuson J."/>
            <person name="Mondo S."/>
            <person name="Nolan M."/>
            <person name="Ohm R."/>
            <person name="Pangilinan J."/>
            <person name="Park H.-J."/>
            <person name="Ramirez L."/>
            <person name="Alfaro M."/>
            <person name="Sun H."/>
            <person name="Tritt A."/>
            <person name="Yoshinaga Y."/>
            <person name="Zwiers L.-H."/>
            <person name="Turgeon B."/>
            <person name="Goodwin S."/>
            <person name="Spatafora J."/>
            <person name="Crous P."/>
            <person name="Grigoriev I."/>
        </authorList>
    </citation>
    <scope>NUCLEOTIDE SEQUENCE</scope>
    <source>
        <strain evidence="1">CBS 121167</strain>
    </source>
</reference>
<evidence type="ECO:0000313" key="1">
    <source>
        <dbReference type="EMBL" id="KAF2140269.1"/>
    </source>
</evidence>
<dbReference type="Proteomes" id="UP000799438">
    <property type="component" value="Unassembled WGS sequence"/>
</dbReference>
<sequence length="90" mass="9976">MSLACRRRPLLPPARARPPPRLIVRYSVLRSTLADPASLSRPQHILDLATCRVGWATVQSCLRGPMWTCHSLRRVRGGDAHGTELPVLVS</sequence>
<gene>
    <name evidence="1" type="ORF">K452DRAFT_53584</name>
</gene>
<name>A0A6A6B800_9PEZI</name>
<evidence type="ECO:0000313" key="2">
    <source>
        <dbReference type="Proteomes" id="UP000799438"/>
    </source>
</evidence>
<organism evidence="1 2">
    <name type="scientific">Aplosporella prunicola CBS 121167</name>
    <dbReference type="NCBI Taxonomy" id="1176127"/>
    <lineage>
        <taxon>Eukaryota</taxon>
        <taxon>Fungi</taxon>
        <taxon>Dikarya</taxon>
        <taxon>Ascomycota</taxon>
        <taxon>Pezizomycotina</taxon>
        <taxon>Dothideomycetes</taxon>
        <taxon>Dothideomycetes incertae sedis</taxon>
        <taxon>Botryosphaeriales</taxon>
        <taxon>Aplosporellaceae</taxon>
        <taxon>Aplosporella</taxon>
    </lineage>
</organism>
<protein>
    <submittedName>
        <fullName evidence="1">Uncharacterized protein</fullName>
    </submittedName>
</protein>
<proteinExistence type="predicted"/>
<dbReference type="EMBL" id="ML995490">
    <property type="protein sequence ID" value="KAF2140269.1"/>
    <property type="molecule type" value="Genomic_DNA"/>
</dbReference>
<dbReference type="RefSeq" id="XP_033395982.1">
    <property type="nucleotide sequence ID" value="XM_033546811.1"/>
</dbReference>
<accession>A0A6A6B800</accession>